<dbReference type="Gene3D" id="3.60.21.10">
    <property type="match status" value="1"/>
</dbReference>
<dbReference type="GO" id="GO:0005737">
    <property type="term" value="C:cytoplasm"/>
    <property type="evidence" value="ECO:0007669"/>
    <property type="project" value="TreeGrafter"/>
</dbReference>
<organism evidence="2">
    <name type="scientific">viral metagenome</name>
    <dbReference type="NCBI Taxonomy" id="1070528"/>
    <lineage>
        <taxon>unclassified sequences</taxon>
        <taxon>metagenomes</taxon>
        <taxon>organismal metagenomes</taxon>
    </lineage>
</organism>
<dbReference type="EMBL" id="MN739842">
    <property type="protein sequence ID" value="QHT74224.1"/>
    <property type="molecule type" value="Genomic_DNA"/>
</dbReference>
<dbReference type="SMART" id="SM00156">
    <property type="entry name" value="PP2Ac"/>
    <property type="match status" value="1"/>
</dbReference>
<dbReference type="AlphaFoldDB" id="A0A6C0H100"/>
<proteinExistence type="predicted"/>
<dbReference type="PROSITE" id="PS00125">
    <property type="entry name" value="SER_THR_PHOSPHATASE"/>
    <property type="match status" value="1"/>
</dbReference>
<dbReference type="Pfam" id="PF00149">
    <property type="entry name" value="Metallophos"/>
    <property type="match status" value="1"/>
</dbReference>
<protein>
    <recommendedName>
        <fullName evidence="1">Serine/threonine specific protein phosphatases domain-containing protein</fullName>
    </recommendedName>
</protein>
<dbReference type="InterPro" id="IPR004843">
    <property type="entry name" value="Calcineurin-like_PHP"/>
</dbReference>
<dbReference type="CDD" id="cd00144">
    <property type="entry name" value="MPP_PPP_family"/>
    <property type="match status" value="1"/>
</dbReference>
<name>A0A6C0H100_9ZZZZ</name>
<evidence type="ECO:0000313" key="2">
    <source>
        <dbReference type="EMBL" id="QHT74224.1"/>
    </source>
</evidence>
<feature type="domain" description="Serine/threonine specific protein phosphatases" evidence="1">
    <location>
        <begin position="400"/>
        <end position="405"/>
    </location>
</feature>
<dbReference type="PANTHER" id="PTHR11668">
    <property type="entry name" value="SERINE/THREONINE PROTEIN PHOSPHATASE"/>
    <property type="match status" value="1"/>
</dbReference>
<dbReference type="PANTHER" id="PTHR11668:SF494">
    <property type="entry name" value="PROTEIN PHOSPHATASE, PUTATIVE-RELATED"/>
    <property type="match status" value="1"/>
</dbReference>
<dbReference type="SUPFAM" id="SSF56300">
    <property type="entry name" value="Metallo-dependent phosphatases"/>
    <property type="match status" value="1"/>
</dbReference>
<dbReference type="InterPro" id="IPR050341">
    <property type="entry name" value="PP1_catalytic_subunit"/>
</dbReference>
<dbReference type="GO" id="GO:0005634">
    <property type="term" value="C:nucleus"/>
    <property type="evidence" value="ECO:0007669"/>
    <property type="project" value="TreeGrafter"/>
</dbReference>
<reference evidence="2" key="1">
    <citation type="journal article" date="2020" name="Nature">
        <title>Giant virus diversity and host interactions through global metagenomics.</title>
        <authorList>
            <person name="Schulz F."/>
            <person name="Roux S."/>
            <person name="Paez-Espino D."/>
            <person name="Jungbluth S."/>
            <person name="Walsh D.A."/>
            <person name="Denef V.J."/>
            <person name="McMahon K.D."/>
            <person name="Konstantinidis K.T."/>
            <person name="Eloe-Fadrosh E.A."/>
            <person name="Kyrpides N.C."/>
            <person name="Woyke T."/>
        </authorList>
    </citation>
    <scope>NUCLEOTIDE SEQUENCE</scope>
    <source>
        <strain evidence="2">GVMAG-M-3300023179-4</strain>
    </source>
</reference>
<dbReference type="GO" id="GO:0004722">
    <property type="term" value="F:protein serine/threonine phosphatase activity"/>
    <property type="evidence" value="ECO:0007669"/>
    <property type="project" value="TreeGrafter"/>
</dbReference>
<dbReference type="InterPro" id="IPR029052">
    <property type="entry name" value="Metallo-depent_PP-like"/>
</dbReference>
<evidence type="ECO:0000259" key="1">
    <source>
        <dbReference type="PROSITE" id="PS00125"/>
    </source>
</evidence>
<dbReference type="PRINTS" id="PR00114">
    <property type="entry name" value="STPHPHTASE"/>
</dbReference>
<sequence length="557" mass="64444">MAKTQFTNINDIEPYKYNNRSFLGKSINCYKFSHLIKNRGNFIVVNDDPTEYLPIVTISTNTDAGRDLTKDSFALLKFIEDNNDLLNKCVDSDSPDENTLIFNNLILKLAKESYKVNNRISDANIDKHNRLIELIRTNFTKLKGGVTNQLNLEIYEYKLQNYPRATNDPRTTKIKIDPIITTKLIDSSDDICGIIKYKDKTETETEKSIRSCDPIHGNLKDFTDADKALFPTASENYNFKLFDITSEDLIKFTNIYGAKKTDRPKVNPIDDRIDTMSFFYEDIKIIDLFTKIKAILLKDWIYTDDSTSIPDSNNSLIKIIRPTINEKFIIMGDFHGSFMTFIRHLLRFREIGIMSNTCELDKDYHLIFLGDIVDRGIYGYEIMILLYLLKLRNPNNVHINRGNHEEQDTNWEYGLRLQMKKQFDKNDLFFILNDTMIYQHSAILIKDPNDKKYIYLAHGGLPTCSSENKIHIHDDFKIPLSNNIKINEGEGISNIRWNDFSGNLISTNNPSRGRPGILLIGQDLLKIVQAKPYEIKLIIRAHQDGEFNTKLILPLKT</sequence>
<accession>A0A6C0H100</accession>
<dbReference type="InterPro" id="IPR006186">
    <property type="entry name" value="Ser/Thr-sp_prot-phosphatase"/>
</dbReference>